<evidence type="ECO:0000256" key="2">
    <source>
        <dbReference type="ARBA" id="ARBA00007991"/>
    </source>
</evidence>
<evidence type="ECO:0000256" key="3">
    <source>
        <dbReference type="ARBA" id="ARBA00022448"/>
    </source>
</evidence>
<dbReference type="SUPFAM" id="SSF48371">
    <property type="entry name" value="ARM repeat"/>
    <property type="match status" value="1"/>
</dbReference>
<reference evidence="7" key="2">
    <citation type="submission" date="2015-02" db="UniProtKB">
        <authorList>
            <consortium name="EnsemblMetazoa"/>
        </authorList>
    </citation>
    <scope>IDENTIFICATION</scope>
</reference>
<dbReference type="EMBL" id="JH431242">
    <property type="status" value="NOT_ANNOTATED_CDS"/>
    <property type="molecule type" value="Genomic_DNA"/>
</dbReference>
<keyword evidence="3" id="KW-0813">Transport</keyword>
<evidence type="ECO:0000256" key="4">
    <source>
        <dbReference type="ARBA" id="ARBA00022927"/>
    </source>
</evidence>
<keyword evidence="8" id="KW-1185">Reference proteome</keyword>
<dbReference type="SMART" id="SM00913">
    <property type="entry name" value="IBN_N"/>
    <property type="match status" value="1"/>
</dbReference>
<organism evidence="7 8">
    <name type="scientific">Strigamia maritima</name>
    <name type="common">European centipede</name>
    <name type="synonym">Geophilus maritimus</name>
    <dbReference type="NCBI Taxonomy" id="126957"/>
    <lineage>
        <taxon>Eukaryota</taxon>
        <taxon>Metazoa</taxon>
        <taxon>Ecdysozoa</taxon>
        <taxon>Arthropoda</taxon>
        <taxon>Myriapoda</taxon>
        <taxon>Chilopoda</taxon>
        <taxon>Pleurostigmophora</taxon>
        <taxon>Geophilomorpha</taxon>
        <taxon>Linotaeniidae</taxon>
        <taxon>Strigamia</taxon>
    </lineage>
</organism>
<dbReference type="PhylomeDB" id="T1IP27"/>
<dbReference type="Pfam" id="PF25758">
    <property type="entry name" value="TPR_IPO11"/>
    <property type="match status" value="1"/>
</dbReference>
<dbReference type="eggNOG" id="KOG2274">
    <property type="taxonomic scope" value="Eukaryota"/>
</dbReference>
<evidence type="ECO:0000313" key="8">
    <source>
        <dbReference type="Proteomes" id="UP000014500"/>
    </source>
</evidence>
<dbReference type="FunFam" id="1.25.10.10:FF:000123">
    <property type="entry name" value="Importin 9"/>
    <property type="match status" value="1"/>
</dbReference>
<dbReference type="EnsemblMetazoa" id="SMAR002769-RA">
    <property type="protein sequence ID" value="SMAR002769-PA"/>
    <property type="gene ID" value="SMAR002769"/>
</dbReference>
<dbReference type="InterPro" id="IPR001494">
    <property type="entry name" value="Importin-beta_N"/>
</dbReference>
<dbReference type="GO" id="GO:0005829">
    <property type="term" value="C:cytosol"/>
    <property type="evidence" value="ECO:0007669"/>
    <property type="project" value="TreeGrafter"/>
</dbReference>
<dbReference type="PANTHER" id="PTHR10997">
    <property type="entry name" value="IMPORTIN-7, 8, 11"/>
    <property type="match status" value="1"/>
</dbReference>
<dbReference type="OMA" id="NPDQYTI"/>
<sequence>MADSNYGGGGDVSRTLKEALFETLSAILSPIHNVRASAEEQLKILEVTEDFGIHLAELTVDSNGILAVRQLASVLLKQYVDIHWSAHADKFRPPETSENAKGNIRRILPIGLQESISKVRSSVAYAITAIAHWDWPESWPELFIILMQSLTSGDSNAVHGAMRVLAEFSREVSDLQMPEVAPVILPEMYRIFMEPQKYTIRTRGRAVEIFCTCASMIINMAEHDKDIAKTLLFPTLPTFTEALVQALQITDANITDSGLKLEIVKALTILLKNFPRQMSAWLPQVLPTVWKTLTESAEIYIRTNVRNIEDVDEAVDSDGEVLGFENLIFSIFEFVHGLIETPRLSGMVNKGLTELLYYIVLYMQITEDQTQTWTTNPDQFVEDEDDDTFSYTVRISAQDLLSCLAEEFEEETVSGLYAAVTKHLQEAEVIRAHGNVHWWKIHEACMLALGSIKSFVISQLQEGKAHFDVNSFLQSVILPDLNSSVSQFLVGRCLWTASRFAVVMDPNLTQRFLQATVHGLHENQPPSVRVSSMRAVWGYSDHLKSSNNIPIMIPFLPQIMEGLISLATQFSSDVLSLVIETLAIVLSVDATTTANYESKITPLTIAVFLKHNHDPVMMCLIQDVFKELSKNEQCRQPLHQRLLPTLISILNASSDKVPMGLQAVVLDTLQTLIRNSSQPLAPAFISQAFPAVAHCVLRTDDSSTMQSGGECLRAYVSEASTQIVNWQNEQGQNGLWFIVQVASQLLNPRTSEFTAAFVGRLVTTLINKAGDHLGEYLDLLLKAVLSKMQQAETLSVIQSLVMVFAHLIHSKMEAVMVFLSGIPGPTGKSALEFVLTEWTSKQHLFYGSYERKVSSSALCKLLEHGVTTNDPRLGDIRVKGDPVMMKSDPEEWTVIPLLVKIYKLVINELATVMENDVMFAKSEVESNDLEEESDDESEVNENVLNFYAPASDYSDYSEQMENEEDLDALADPLYHINLQRYLTEFLNSFCQQPYYSIFSIHLTSQEREVLQLIGINS</sequence>
<name>T1IP27_STRMM</name>
<dbReference type="Gene3D" id="1.25.10.10">
    <property type="entry name" value="Leucine-rich Repeat Variant"/>
    <property type="match status" value="1"/>
</dbReference>
<keyword evidence="4" id="KW-0653">Protein transport</keyword>
<dbReference type="GO" id="GO:0006606">
    <property type="term" value="P:protein import into nucleus"/>
    <property type="evidence" value="ECO:0007669"/>
    <property type="project" value="TreeGrafter"/>
</dbReference>
<dbReference type="InterPro" id="IPR056840">
    <property type="entry name" value="HEAT_IPO9_central"/>
</dbReference>
<dbReference type="HOGENOM" id="CLU_008920_1_0_1"/>
<dbReference type="GO" id="GO:0005635">
    <property type="term" value="C:nuclear envelope"/>
    <property type="evidence" value="ECO:0007669"/>
    <property type="project" value="TreeGrafter"/>
</dbReference>
<dbReference type="STRING" id="126957.T1IP27"/>
<dbReference type="InterPro" id="IPR011989">
    <property type="entry name" value="ARM-like"/>
</dbReference>
<protein>
    <recommendedName>
        <fullName evidence="6">Importin N-terminal domain-containing protein</fullName>
    </recommendedName>
</protein>
<evidence type="ECO:0000256" key="5">
    <source>
        <dbReference type="ARBA" id="ARBA00023242"/>
    </source>
</evidence>
<reference evidence="8" key="1">
    <citation type="submission" date="2011-05" db="EMBL/GenBank/DDBJ databases">
        <authorList>
            <person name="Richards S.R."/>
            <person name="Qu J."/>
            <person name="Jiang H."/>
            <person name="Jhangiani S.N."/>
            <person name="Agravi P."/>
            <person name="Goodspeed R."/>
            <person name="Gross S."/>
            <person name="Mandapat C."/>
            <person name="Jackson L."/>
            <person name="Mathew T."/>
            <person name="Pu L."/>
            <person name="Thornton R."/>
            <person name="Saada N."/>
            <person name="Wilczek-Boney K.B."/>
            <person name="Lee S."/>
            <person name="Kovar C."/>
            <person name="Wu Y."/>
            <person name="Scherer S.E."/>
            <person name="Worley K.C."/>
            <person name="Muzny D.M."/>
            <person name="Gibbs R."/>
        </authorList>
    </citation>
    <scope>NUCLEOTIDE SEQUENCE</scope>
    <source>
        <strain evidence="8">Brora</strain>
    </source>
</reference>
<dbReference type="Pfam" id="PF03810">
    <property type="entry name" value="IBN_N"/>
    <property type="match status" value="1"/>
</dbReference>
<feature type="domain" description="Importin N-terminal" evidence="6">
    <location>
        <begin position="38"/>
        <end position="108"/>
    </location>
</feature>
<comment type="subcellular location">
    <subcellularLocation>
        <location evidence="1">Nucleus</location>
    </subcellularLocation>
</comment>
<proteinExistence type="inferred from homology"/>
<evidence type="ECO:0000259" key="6">
    <source>
        <dbReference type="PROSITE" id="PS50166"/>
    </source>
</evidence>
<comment type="similarity">
    <text evidence="2">Belongs to the importin beta family.</text>
</comment>
<accession>T1IP27</accession>
<dbReference type="InterPro" id="IPR058669">
    <property type="entry name" value="TPR_IPO7/11-like"/>
</dbReference>
<dbReference type="GO" id="GO:0031267">
    <property type="term" value="F:small GTPase binding"/>
    <property type="evidence" value="ECO:0007669"/>
    <property type="project" value="InterPro"/>
</dbReference>
<dbReference type="PANTHER" id="PTHR10997:SF9">
    <property type="entry name" value="IMPORTIN-9"/>
    <property type="match status" value="1"/>
</dbReference>
<dbReference type="AlphaFoldDB" id="T1IP27"/>
<dbReference type="Pfam" id="PF25018">
    <property type="entry name" value="HEAT_IPO9_c"/>
    <property type="match status" value="1"/>
</dbReference>
<evidence type="ECO:0000256" key="1">
    <source>
        <dbReference type="ARBA" id="ARBA00004123"/>
    </source>
</evidence>
<dbReference type="Proteomes" id="UP000014500">
    <property type="component" value="Unassembled WGS sequence"/>
</dbReference>
<evidence type="ECO:0000313" key="7">
    <source>
        <dbReference type="EnsemblMetazoa" id="SMAR002769-PA"/>
    </source>
</evidence>
<dbReference type="InterPro" id="IPR016024">
    <property type="entry name" value="ARM-type_fold"/>
</dbReference>
<dbReference type="PROSITE" id="PS50166">
    <property type="entry name" value="IMPORTIN_B_NT"/>
    <property type="match status" value="1"/>
</dbReference>
<keyword evidence="5" id="KW-0539">Nucleus</keyword>